<feature type="region of interest" description="Disordered" evidence="2">
    <location>
        <begin position="330"/>
        <end position="373"/>
    </location>
</feature>
<organism evidence="4">
    <name type="scientific">Lygus hesperus</name>
    <name type="common">Western plant bug</name>
    <dbReference type="NCBI Taxonomy" id="30085"/>
    <lineage>
        <taxon>Eukaryota</taxon>
        <taxon>Metazoa</taxon>
        <taxon>Ecdysozoa</taxon>
        <taxon>Arthropoda</taxon>
        <taxon>Hexapoda</taxon>
        <taxon>Insecta</taxon>
        <taxon>Pterygota</taxon>
        <taxon>Neoptera</taxon>
        <taxon>Paraneoptera</taxon>
        <taxon>Hemiptera</taxon>
        <taxon>Heteroptera</taxon>
        <taxon>Panheteroptera</taxon>
        <taxon>Cimicomorpha</taxon>
        <taxon>Miridae</taxon>
        <taxon>Mirini</taxon>
        <taxon>Lygus</taxon>
    </lineage>
</organism>
<dbReference type="AlphaFoldDB" id="A0A0A9YQG9"/>
<reference evidence="4" key="2">
    <citation type="submission" date="2014-07" db="EMBL/GenBank/DDBJ databases">
        <authorList>
            <person name="Hull J."/>
        </authorList>
    </citation>
    <scope>NUCLEOTIDE SEQUENCE</scope>
</reference>
<reference evidence="5" key="3">
    <citation type="submission" date="2014-09" db="EMBL/GenBank/DDBJ databases">
        <authorList>
            <person name="Magalhaes I.L.F."/>
            <person name="Oliveira U."/>
            <person name="Santos F.R."/>
            <person name="Vidigal T.H.D.A."/>
            <person name="Brescovit A.D."/>
            <person name="Santos A.J."/>
        </authorList>
    </citation>
    <scope>NUCLEOTIDE SEQUENCE</scope>
</reference>
<evidence type="ECO:0000256" key="2">
    <source>
        <dbReference type="SAM" id="MobiDB-lite"/>
    </source>
</evidence>
<feature type="region of interest" description="Disordered" evidence="2">
    <location>
        <begin position="192"/>
        <end position="249"/>
    </location>
</feature>
<evidence type="ECO:0000256" key="1">
    <source>
        <dbReference type="SAM" id="Coils"/>
    </source>
</evidence>
<dbReference type="Pfam" id="PF21021">
    <property type="entry name" value="FAF1"/>
    <property type="match status" value="1"/>
</dbReference>
<evidence type="ECO:0000313" key="4">
    <source>
        <dbReference type="EMBL" id="JAG31755.1"/>
    </source>
</evidence>
<evidence type="ECO:0000259" key="3">
    <source>
        <dbReference type="SMART" id="SM00594"/>
    </source>
</evidence>
<sequence length="443" mass="49705">MAKNYPETLISPGSSEEDGCFEFIDNFERAYTPHGSVGPPFHFGVLDDAIKTAWARPATEVKLLVLYLHREGNPLTRRFTRIFLSGVVNKLLATHCVLWGWDLTLESNEKTLLRIVSNNLGYDNAWRLQMVGKMMYPCFVFLSRTHRKPGIEVVQFLKASADLNFAVTLFSNAVVTFSSKIKPHLVMKEEKNKVRSDSARIDTAKTRPNDVVEARTQGRPKSPTDADKRLPKGKPSLTGDPEGGSSLRDGEETLQTIADKMVGKAVDISGLFDTNSPQNPSNYPYHSQDEAAKKRLAELKKQYLEAEYERLKAEKKAYSQGCSKRLVQKPGRTLRKSEGQARRSPKIRGQRLGNSQEIETTREISDRSQVGTKGQIPVEKTGRYDHSQVPILQGGVREEIQDGRHVREIAPLLVVQRLQFQGIQNSGGVAEDGHFGRRFEDSP</sequence>
<feature type="compositionally biased region" description="Basic and acidic residues" evidence="2">
    <location>
        <begin position="192"/>
        <end position="213"/>
    </location>
</feature>
<keyword evidence="1" id="KW-0175">Coiled coil</keyword>
<dbReference type="SMART" id="SM00594">
    <property type="entry name" value="UAS"/>
    <property type="match status" value="1"/>
</dbReference>
<dbReference type="Gene3D" id="3.40.30.10">
    <property type="entry name" value="Glutaredoxin"/>
    <property type="match status" value="1"/>
</dbReference>
<protein>
    <submittedName>
        <fullName evidence="4">FAS-associated factor 1</fullName>
    </submittedName>
</protein>
<dbReference type="InterPro" id="IPR006577">
    <property type="entry name" value="UAS"/>
</dbReference>
<feature type="coiled-coil region" evidence="1">
    <location>
        <begin position="289"/>
        <end position="321"/>
    </location>
</feature>
<evidence type="ECO:0000313" key="5">
    <source>
        <dbReference type="EMBL" id="JAG63913.1"/>
    </source>
</evidence>
<feature type="domain" description="UAS" evidence="3">
    <location>
        <begin position="22"/>
        <end position="171"/>
    </location>
</feature>
<dbReference type="EMBL" id="GBHO01011849">
    <property type="protein sequence ID" value="JAG31755.1"/>
    <property type="molecule type" value="Transcribed_RNA"/>
</dbReference>
<accession>A0A0A9YQG9</accession>
<name>A0A0A9YQG9_LYGHE</name>
<dbReference type="InterPro" id="IPR049483">
    <property type="entry name" value="FAF1_2-like_UAS"/>
</dbReference>
<gene>
    <name evidence="4" type="primary">FAF1_1</name>
    <name evidence="4" type="ORF">CM83_4425</name>
</gene>
<reference evidence="4" key="1">
    <citation type="journal article" date="2014" name="PLoS ONE">
        <title>Transcriptome-Based Identification of ABC Transporters in the Western Tarnished Plant Bug Lygus hesperus.</title>
        <authorList>
            <person name="Hull J.J."/>
            <person name="Chaney K."/>
            <person name="Geib S.M."/>
            <person name="Fabrick J.A."/>
            <person name="Brent C.S."/>
            <person name="Walsh D."/>
            <person name="Lavine L.C."/>
        </authorList>
    </citation>
    <scope>NUCLEOTIDE SEQUENCE</scope>
</reference>
<dbReference type="EMBL" id="GBRD01001908">
    <property type="protein sequence ID" value="JAG63913.1"/>
    <property type="molecule type" value="Transcribed_RNA"/>
</dbReference>
<proteinExistence type="predicted"/>